<evidence type="ECO:0000256" key="9">
    <source>
        <dbReference type="SAM" id="SignalP"/>
    </source>
</evidence>
<evidence type="ECO:0000256" key="5">
    <source>
        <dbReference type="ARBA" id="ARBA00022989"/>
    </source>
</evidence>
<feature type="chain" id="PRO_5017975659" evidence="9">
    <location>
        <begin position="18"/>
        <end position="624"/>
    </location>
</feature>
<protein>
    <submittedName>
        <fullName evidence="12">Ephrin type-B receptor 1-B isoform X2</fullName>
    </submittedName>
</protein>
<keyword evidence="5 8" id="KW-1133">Transmembrane helix</keyword>
<dbReference type="SMART" id="SM00615">
    <property type="entry name" value="EPH_lbd"/>
    <property type="match status" value="1"/>
</dbReference>
<dbReference type="OrthoDB" id="4062651at2759"/>
<keyword evidence="13" id="KW-1185">Reference proteome</keyword>
<comment type="caution">
    <text evidence="12">The sequence shown here is derived from an EMBL/GenBank/DDBJ whole genome shotgun (WGS) entry which is preliminary data.</text>
</comment>
<dbReference type="SUPFAM" id="SSF49785">
    <property type="entry name" value="Galactose-binding domain-like"/>
    <property type="match status" value="1"/>
</dbReference>
<dbReference type="Gene3D" id="2.60.40.10">
    <property type="entry name" value="Immunoglobulins"/>
    <property type="match status" value="2"/>
</dbReference>
<feature type="domain" description="Eph LBD" evidence="11">
    <location>
        <begin position="19"/>
        <end position="216"/>
    </location>
</feature>
<dbReference type="SUPFAM" id="SSF49265">
    <property type="entry name" value="Fibronectin type III"/>
    <property type="match status" value="1"/>
</dbReference>
<dbReference type="InterPro" id="IPR001090">
    <property type="entry name" value="Ephrin_rcpt_lig-bd_dom"/>
</dbReference>
<feature type="signal peptide" evidence="9">
    <location>
        <begin position="1"/>
        <end position="17"/>
    </location>
</feature>
<dbReference type="Gene3D" id="2.60.120.260">
    <property type="entry name" value="Galactose-binding domain-like"/>
    <property type="match status" value="1"/>
</dbReference>
<keyword evidence="7 12" id="KW-0675">Receptor</keyword>
<dbReference type="Pfam" id="PF25599">
    <property type="entry name" value="Ephrin_CRD"/>
    <property type="match status" value="1"/>
</dbReference>
<dbReference type="GO" id="GO:0005005">
    <property type="term" value="F:transmembrane-ephrin receptor activity"/>
    <property type="evidence" value="ECO:0007669"/>
    <property type="project" value="TreeGrafter"/>
</dbReference>
<dbReference type="AlphaFoldDB" id="A0A3M7Q3W6"/>
<dbReference type="Proteomes" id="UP000276133">
    <property type="component" value="Unassembled WGS sequence"/>
</dbReference>
<organism evidence="12 13">
    <name type="scientific">Brachionus plicatilis</name>
    <name type="common">Marine rotifer</name>
    <name type="synonym">Brachionus muelleri</name>
    <dbReference type="NCBI Taxonomy" id="10195"/>
    <lineage>
        <taxon>Eukaryota</taxon>
        <taxon>Metazoa</taxon>
        <taxon>Spiralia</taxon>
        <taxon>Gnathifera</taxon>
        <taxon>Rotifera</taxon>
        <taxon>Eurotatoria</taxon>
        <taxon>Monogononta</taxon>
        <taxon>Pseudotrocha</taxon>
        <taxon>Ploima</taxon>
        <taxon>Brachionidae</taxon>
        <taxon>Brachionus</taxon>
    </lineage>
</organism>
<dbReference type="CDD" id="cd00063">
    <property type="entry name" value="FN3"/>
    <property type="match status" value="2"/>
</dbReference>
<dbReference type="InterPro" id="IPR036116">
    <property type="entry name" value="FN3_sf"/>
</dbReference>
<evidence type="ECO:0000259" key="11">
    <source>
        <dbReference type="PROSITE" id="PS51550"/>
    </source>
</evidence>
<dbReference type="GO" id="GO:0030425">
    <property type="term" value="C:dendrite"/>
    <property type="evidence" value="ECO:0007669"/>
    <property type="project" value="TreeGrafter"/>
</dbReference>
<evidence type="ECO:0000256" key="8">
    <source>
        <dbReference type="SAM" id="Phobius"/>
    </source>
</evidence>
<evidence type="ECO:0000256" key="3">
    <source>
        <dbReference type="ARBA" id="ARBA00022741"/>
    </source>
</evidence>
<dbReference type="InterPro" id="IPR011641">
    <property type="entry name" value="Tyr-kin_ephrin_A/B_rcpt-like"/>
</dbReference>
<dbReference type="Pfam" id="PF01404">
    <property type="entry name" value="Ephrin_lbd"/>
    <property type="match status" value="1"/>
</dbReference>
<dbReference type="EMBL" id="REGN01007554">
    <property type="protein sequence ID" value="RNA05953.1"/>
    <property type="molecule type" value="Genomic_DNA"/>
</dbReference>
<sequence length="624" mass="70248">MIRSLIILTFLVQTLLGVEKSLFDSTRFHGELNWDKRAFGDSLELPGWKEQSFGRKSGDVWRVHFVCDIASANPNNWLRLPFIDRDEANRLTIKLEYTIRECKRYPGEIRSCKETFQLLYLESDELYANLPSFDESNYNYLKTIAPSSEQSRSAPTSTAPASAHLGSSAPNVFQTEVELPLRAGKRGAYLVFRDQGACVSLLSIKVSYTLCPAQINNLAWFPKTPSGANLTDLVQKSGKCVPNSESKSTPIAYCQTNGNWFFIESKEPGSNCVCRPGFFYSSQQEQCIACPQGKYKSELSNQGECFTCPDYSYSKSIGSEYCPCIEGYFRIDSTNITSPCLPYPPEPKNLSVYYIDQTSIKLKWNPIDNYDKNLVQYKLECSKCIDSNDQPKSQKSIFSCDDRTKTVNILVKTTDALPIDNILTNLTAYQFINMNQIFISWSLTDASPVFSYQIRYFPKDQPHQANILALNQPSLNFTFKNSNPTIIQSNVYIFELRARTTHGWSAYTKPVESLTISSTSNLPQSTSQHYQSYDQLRSIENRSESFTVYILISVLSFLCFIVLGLTLLVVLTRSGRIKFLSAYLSKQPSDSDSIEYAKRTAQLGYNHFAASSGTTSSSGGSSPL</sequence>
<keyword evidence="9" id="KW-0732">Signal</keyword>
<dbReference type="Gene3D" id="2.60.40.1770">
    <property type="entry name" value="ephrin a2 ectodomain"/>
    <property type="match status" value="1"/>
</dbReference>
<comment type="subcellular location">
    <subcellularLocation>
        <location evidence="1">Membrane</location>
        <topology evidence="1">Single-pass membrane protein</topology>
    </subcellularLocation>
</comment>
<reference evidence="12 13" key="1">
    <citation type="journal article" date="2018" name="Sci. Rep.">
        <title>Genomic signatures of local adaptation to the degree of environmental predictability in rotifers.</title>
        <authorList>
            <person name="Franch-Gras L."/>
            <person name="Hahn C."/>
            <person name="Garcia-Roger E.M."/>
            <person name="Carmona M.J."/>
            <person name="Serra M."/>
            <person name="Gomez A."/>
        </authorList>
    </citation>
    <scope>NUCLEOTIDE SEQUENCE [LARGE SCALE GENOMIC DNA]</scope>
    <source>
        <strain evidence="12">HYR1</strain>
    </source>
</reference>
<dbReference type="InterPro" id="IPR003961">
    <property type="entry name" value="FN3_dom"/>
</dbReference>
<keyword evidence="6 8" id="KW-0472">Membrane</keyword>
<dbReference type="PANTHER" id="PTHR46877:SF14">
    <property type="entry name" value="RECEPTOR PROTEIN-TYROSINE KINASE"/>
    <property type="match status" value="1"/>
</dbReference>
<keyword evidence="3" id="KW-0547">Nucleotide-binding</keyword>
<evidence type="ECO:0000256" key="4">
    <source>
        <dbReference type="ARBA" id="ARBA00022840"/>
    </source>
</evidence>
<evidence type="ECO:0000259" key="10">
    <source>
        <dbReference type="PROSITE" id="PS50853"/>
    </source>
</evidence>
<feature type="transmembrane region" description="Helical" evidence="8">
    <location>
        <begin position="546"/>
        <end position="571"/>
    </location>
</feature>
<keyword evidence="2 8" id="KW-0812">Transmembrane</keyword>
<dbReference type="Gene3D" id="2.10.50.10">
    <property type="entry name" value="Tumor Necrosis Factor Receptor, subunit A, domain 2"/>
    <property type="match status" value="1"/>
</dbReference>
<dbReference type="InterPro" id="IPR050449">
    <property type="entry name" value="Ephrin_rcpt_TKs"/>
</dbReference>
<dbReference type="InterPro" id="IPR009030">
    <property type="entry name" value="Growth_fac_rcpt_cys_sf"/>
</dbReference>
<evidence type="ECO:0000313" key="13">
    <source>
        <dbReference type="Proteomes" id="UP000276133"/>
    </source>
</evidence>
<evidence type="ECO:0000256" key="2">
    <source>
        <dbReference type="ARBA" id="ARBA00022692"/>
    </source>
</evidence>
<dbReference type="InterPro" id="IPR008979">
    <property type="entry name" value="Galactose-bd-like_sf"/>
</dbReference>
<evidence type="ECO:0000256" key="1">
    <source>
        <dbReference type="ARBA" id="ARBA00004167"/>
    </source>
</evidence>
<feature type="domain" description="Fibronectin type-III" evidence="10">
    <location>
        <begin position="422"/>
        <end position="519"/>
    </location>
</feature>
<dbReference type="PANTHER" id="PTHR46877">
    <property type="entry name" value="EPH RECEPTOR A5"/>
    <property type="match status" value="1"/>
</dbReference>
<dbReference type="PROSITE" id="PS50853">
    <property type="entry name" value="FN3"/>
    <property type="match status" value="1"/>
</dbReference>
<dbReference type="STRING" id="10195.A0A3M7Q3W6"/>
<dbReference type="SMART" id="SM01411">
    <property type="entry name" value="Ephrin_rec_like"/>
    <property type="match status" value="1"/>
</dbReference>
<dbReference type="InterPro" id="IPR013783">
    <property type="entry name" value="Ig-like_fold"/>
</dbReference>
<dbReference type="PROSITE" id="PS51550">
    <property type="entry name" value="EPH_LBD"/>
    <property type="match status" value="1"/>
</dbReference>
<dbReference type="SUPFAM" id="SSF57184">
    <property type="entry name" value="Growth factor receptor domain"/>
    <property type="match status" value="1"/>
</dbReference>
<dbReference type="GO" id="GO:0007411">
    <property type="term" value="P:axon guidance"/>
    <property type="evidence" value="ECO:0007669"/>
    <property type="project" value="TreeGrafter"/>
</dbReference>
<dbReference type="Pfam" id="PF07699">
    <property type="entry name" value="Ephrin_rec_like"/>
    <property type="match status" value="1"/>
</dbReference>
<accession>A0A3M7Q3W6</accession>
<name>A0A3M7Q3W6_BRAPC</name>
<evidence type="ECO:0000256" key="6">
    <source>
        <dbReference type="ARBA" id="ARBA00023136"/>
    </source>
</evidence>
<evidence type="ECO:0000256" key="7">
    <source>
        <dbReference type="ARBA" id="ARBA00023170"/>
    </source>
</evidence>
<evidence type="ECO:0000313" key="12">
    <source>
        <dbReference type="EMBL" id="RNA05953.1"/>
    </source>
</evidence>
<dbReference type="GO" id="GO:0005524">
    <property type="term" value="F:ATP binding"/>
    <property type="evidence" value="ECO:0007669"/>
    <property type="project" value="UniProtKB-KW"/>
</dbReference>
<feature type="non-terminal residue" evidence="12">
    <location>
        <position position="624"/>
    </location>
</feature>
<proteinExistence type="predicted"/>
<keyword evidence="4" id="KW-0067">ATP-binding</keyword>
<gene>
    <name evidence="12" type="ORF">BpHYR1_032705</name>
</gene>
<dbReference type="GO" id="GO:0005886">
    <property type="term" value="C:plasma membrane"/>
    <property type="evidence" value="ECO:0007669"/>
    <property type="project" value="TreeGrafter"/>
</dbReference>